<accession>A0A3S4R7M1</accession>
<evidence type="ECO:0000256" key="1">
    <source>
        <dbReference type="SAM" id="Coils"/>
    </source>
</evidence>
<dbReference type="Proteomes" id="UP000279227">
    <property type="component" value="Chromosome"/>
</dbReference>
<organism evidence="3 4">
    <name type="scientific">Chryseobacterium gleum</name>
    <name type="common">Flavobacterium gleum</name>
    <dbReference type="NCBI Taxonomy" id="250"/>
    <lineage>
        <taxon>Bacteria</taxon>
        <taxon>Pseudomonadati</taxon>
        <taxon>Bacteroidota</taxon>
        <taxon>Flavobacteriia</taxon>
        <taxon>Flavobacteriales</taxon>
        <taxon>Weeksellaceae</taxon>
        <taxon>Chryseobacterium group</taxon>
        <taxon>Chryseobacterium</taxon>
    </lineage>
</organism>
<dbReference type="InterPro" id="IPR011990">
    <property type="entry name" value="TPR-like_helical_dom_sf"/>
</dbReference>
<name>A0A3S4R7M1_CHRGE</name>
<evidence type="ECO:0000313" key="3">
    <source>
        <dbReference type="EMBL" id="VEE12094.1"/>
    </source>
</evidence>
<dbReference type="STRING" id="525257.HMPREF0204_14677"/>
<proteinExistence type="predicted"/>
<gene>
    <name evidence="3" type="ORF">NCTC11432_05127</name>
</gene>
<dbReference type="InterPro" id="IPR041656">
    <property type="entry name" value="TPR_5"/>
</dbReference>
<sequence>MLSFQYFIYLFKIYPMDENWETQLQRIWLKLGTISDEEFIQQIENHVELLTITDYQAIADFERACAFDSTGHEKKAEPLYRSALDKGLTGLRRRRARIQLASTLRNNGKAEESIRILREEKASYSDELNDAVDSFLALSLSSAGMYEEALSLTLKAISHHLPRYSQSVYRYANALYKELP</sequence>
<dbReference type="KEGG" id="cgle:NCTC11432_05127"/>
<evidence type="ECO:0000259" key="2">
    <source>
        <dbReference type="Pfam" id="PF12688"/>
    </source>
</evidence>
<dbReference type="Gene3D" id="1.25.40.10">
    <property type="entry name" value="Tetratricopeptide repeat domain"/>
    <property type="match status" value="1"/>
</dbReference>
<dbReference type="EMBL" id="LR134289">
    <property type="protein sequence ID" value="VEE12094.1"/>
    <property type="molecule type" value="Genomic_DNA"/>
</dbReference>
<feature type="coiled-coil region" evidence="1">
    <location>
        <begin position="100"/>
        <end position="134"/>
    </location>
</feature>
<dbReference type="Pfam" id="PF12688">
    <property type="entry name" value="TPR_5"/>
    <property type="match status" value="1"/>
</dbReference>
<reference evidence="3 4" key="1">
    <citation type="submission" date="2018-12" db="EMBL/GenBank/DDBJ databases">
        <authorList>
            <consortium name="Pathogen Informatics"/>
        </authorList>
    </citation>
    <scope>NUCLEOTIDE SEQUENCE [LARGE SCALE GENOMIC DNA]</scope>
    <source>
        <strain evidence="3 4">NCTC11432</strain>
    </source>
</reference>
<feature type="domain" description="Tetratrico peptide repeat group 5" evidence="2">
    <location>
        <begin position="58"/>
        <end position="175"/>
    </location>
</feature>
<dbReference type="SUPFAM" id="SSF48452">
    <property type="entry name" value="TPR-like"/>
    <property type="match status" value="1"/>
</dbReference>
<dbReference type="AlphaFoldDB" id="A0A3S4R7M1"/>
<keyword evidence="1" id="KW-0175">Coiled coil</keyword>
<evidence type="ECO:0000313" key="4">
    <source>
        <dbReference type="Proteomes" id="UP000279227"/>
    </source>
</evidence>
<protein>
    <submittedName>
        <fullName evidence="3">Tetratrico peptide repeat</fullName>
    </submittedName>
</protein>